<name>X1GFH1_9ZZZZ</name>
<evidence type="ECO:0000313" key="1">
    <source>
        <dbReference type="EMBL" id="GAH43550.1"/>
    </source>
</evidence>
<organism evidence="1">
    <name type="scientific">marine sediment metagenome</name>
    <dbReference type="NCBI Taxonomy" id="412755"/>
    <lineage>
        <taxon>unclassified sequences</taxon>
        <taxon>metagenomes</taxon>
        <taxon>ecological metagenomes</taxon>
    </lineage>
</organism>
<accession>X1GFH1</accession>
<feature type="non-terminal residue" evidence="1">
    <location>
        <position position="1"/>
    </location>
</feature>
<sequence length="57" mass="6529">RMYVPGYGEALAADTGGGINGRMIDLGYLDEDYVSWHQWVTVYFLWPPPENVVWIIP</sequence>
<gene>
    <name evidence="1" type="ORF">S03H2_11685</name>
</gene>
<dbReference type="AlphaFoldDB" id="X1GFH1"/>
<dbReference type="EMBL" id="BARU01005954">
    <property type="protein sequence ID" value="GAH43550.1"/>
    <property type="molecule type" value="Genomic_DNA"/>
</dbReference>
<proteinExistence type="predicted"/>
<protein>
    <recommendedName>
        <fullName evidence="2">3D domain-containing protein</fullName>
    </recommendedName>
</protein>
<comment type="caution">
    <text evidence="1">The sequence shown here is derived from an EMBL/GenBank/DDBJ whole genome shotgun (WGS) entry which is preliminary data.</text>
</comment>
<reference evidence="1" key="1">
    <citation type="journal article" date="2014" name="Front. Microbiol.">
        <title>High frequency of phylogenetically diverse reductive dehalogenase-homologous genes in deep subseafloor sedimentary metagenomes.</title>
        <authorList>
            <person name="Kawai M."/>
            <person name="Futagami T."/>
            <person name="Toyoda A."/>
            <person name="Takaki Y."/>
            <person name="Nishi S."/>
            <person name="Hori S."/>
            <person name="Arai W."/>
            <person name="Tsubouchi T."/>
            <person name="Morono Y."/>
            <person name="Uchiyama I."/>
            <person name="Ito T."/>
            <person name="Fujiyama A."/>
            <person name="Inagaki F."/>
            <person name="Takami H."/>
        </authorList>
    </citation>
    <scope>NUCLEOTIDE SEQUENCE</scope>
    <source>
        <strain evidence="1">Expedition CK06-06</strain>
    </source>
</reference>
<evidence type="ECO:0008006" key="2">
    <source>
        <dbReference type="Google" id="ProtNLM"/>
    </source>
</evidence>